<reference evidence="1 2" key="1">
    <citation type="journal article" date="2005" name="Science">
        <title>The genome of the basidiomycetous yeast and human pathogen Cryptococcus neoformans.</title>
        <authorList>
            <person name="Loftus B.J."/>
            <person name="Fung E."/>
            <person name="Roncaglia P."/>
            <person name="Rowley D."/>
            <person name="Amedeo P."/>
            <person name="Bruno D."/>
            <person name="Vamathevan J."/>
            <person name="Miranda M."/>
            <person name="Anderson I.J."/>
            <person name="Fraser J.A."/>
            <person name="Allen J.E."/>
            <person name="Bosdet I.E."/>
            <person name="Brent M.R."/>
            <person name="Chiu R."/>
            <person name="Doering T.L."/>
            <person name="Donlin M.J."/>
            <person name="D'Souza C.A."/>
            <person name="Fox D.S."/>
            <person name="Grinberg V."/>
            <person name="Fu J."/>
            <person name="Fukushima M."/>
            <person name="Haas B.J."/>
            <person name="Huang J.C."/>
            <person name="Janbon G."/>
            <person name="Jones S.J."/>
            <person name="Koo H.L."/>
            <person name="Krzywinski M.I."/>
            <person name="Kwon-Chung J.K."/>
            <person name="Lengeler K.B."/>
            <person name="Maiti R."/>
            <person name="Marra M.A."/>
            <person name="Marra R.E."/>
            <person name="Mathewson C.A."/>
            <person name="Mitchell T.G."/>
            <person name="Pertea M."/>
            <person name="Riggs F.R."/>
            <person name="Salzberg S.L."/>
            <person name="Schein J.E."/>
            <person name="Shvartsbeyn A."/>
            <person name="Shin H."/>
            <person name="Shumway M."/>
            <person name="Specht C.A."/>
            <person name="Suh B.B."/>
            <person name="Tenney A."/>
            <person name="Utterback T.R."/>
            <person name="Wickes B.L."/>
            <person name="Wortman J.R."/>
            <person name="Wye N.H."/>
            <person name="Kronstad J.W."/>
            <person name="Lodge J.K."/>
            <person name="Heitman J."/>
            <person name="Davis R.W."/>
            <person name="Fraser C.M."/>
            <person name="Hyman R.W."/>
        </authorList>
    </citation>
    <scope>NUCLEOTIDE SEQUENCE [LARGE SCALE GENOMIC DNA]</scope>
    <source>
        <strain evidence="2">JEC21 / ATCC MYA-565</strain>
    </source>
</reference>
<gene>
    <name evidence="1" type="ordered locus">CNF04710</name>
</gene>
<protein>
    <submittedName>
        <fullName evidence="1">Uncharacterized protein</fullName>
    </submittedName>
</protein>
<dbReference type="GeneID" id="3258429"/>
<dbReference type="EMBL" id="AE017346">
    <property type="protein sequence ID" value="AAW44131.2"/>
    <property type="molecule type" value="Genomic_DNA"/>
</dbReference>
<accession>Q5KEP8</accession>
<dbReference type="PaxDb" id="214684-Q5KEP8"/>
<dbReference type="AlphaFoldDB" id="Q5KEP8"/>
<sequence>MAPGPTSTSKWTSHPSGKRHILFTSFATEGALPSHQQVSGTSQLEEEWAVHGPRTYMLPCITPANEPNEQSDRSTKAALEFVQRWAEASDPSRIYDESLELDKTLDWPEPTASFLELKRFTEDYVSNVQQKLCRRVADEVAKNMDNNDFFTYSVVDWPEFTSKGGMIPSGRIKHMDLDEYITQFMIATEDRNAWEEAQSMQKGSSIVFFTSGVRNPSGVYVKPDGEWDTYDPSCWIQECSISNPRNRTEEMAKSVDFANEEIAKQYLSPYSNIGLPSVSNSGISLDSDVENFQDLNGRFADALRSHSRRIASEINNTLQSSGATTGVSIKWVSPATFQSMFPQNNLPPSMMSKGGELPGYEQLLGQRLLKARHQSINNRQTEDTFGDS</sequence>
<keyword evidence="2" id="KW-1185">Reference proteome</keyword>
<dbReference type="InParanoid" id="Q5KEP8"/>
<proteinExistence type="predicted"/>
<evidence type="ECO:0000313" key="1">
    <source>
        <dbReference type="EMBL" id="AAW44131.2"/>
    </source>
</evidence>
<name>Q5KEP8_CRYD1</name>
<dbReference type="HOGENOM" id="CLU_702109_0_0_1"/>
<dbReference type="OrthoDB" id="10412425at2759"/>
<dbReference type="VEuPathDB" id="FungiDB:CNF04710"/>
<evidence type="ECO:0000313" key="2">
    <source>
        <dbReference type="Proteomes" id="UP000002149"/>
    </source>
</evidence>
<dbReference type="KEGG" id="cne:CNF04710"/>
<organism evidence="1 2">
    <name type="scientific">Cryptococcus deneoformans (strain JEC21 / ATCC MYA-565)</name>
    <name type="common">Cryptococcus neoformans var. neoformans serotype D</name>
    <dbReference type="NCBI Taxonomy" id="214684"/>
    <lineage>
        <taxon>Eukaryota</taxon>
        <taxon>Fungi</taxon>
        <taxon>Dikarya</taxon>
        <taxon>Basidiomycota</taxon>
        <taxon>Agaricomycotina</taxon>
        <taxon>Tremellomycetes</taxon>
        <taxon>Tremellales</taxon>
        <taxon>Cryptococcaceae</taxon>
        <taxon>Cryptococcus</taxon>
        <taxon>Cryptococcus neoformans species complex</taxon>
    </lineage>
</organism>
<dbReference type="RefSeq" id="XP_024513061.1">
    <property type="nucleotide sequence ID" value="XM_024657464.1"/>
</dbReference>
<dbReference type="Proteomes" id="UP000002149">
    <property type="component" value="Chromosome 6"/>
</dbReference>